<feature type="transmembrane region" description="Helical" evidence="8">
    <location>
        <begin position="185"/>
        <end position="203"/>
    </location>
</feature>
<comment type="subcellular location">
    <subcellularLocation>
        <location evidence="1 8">Cell membrane</location>
        <topology evidence="1 8">Multi-pass membrane protein</topology>
    </subcellularLocation>
</comment>
<feature type="transmembrane region" description="Helical" evidence="8">
    <location>
        <begin position="107"/>
        <end position="126"/>
    </location>
</feature>
<comment type="caution">
    <text evidence="9">The sequence shown here is derived from an EMBL/GenBank/DDBJ whole genome shotgun (WGS) entry which is preliminary data.</text>
</comment>
<dbReference type="Pfam" id="PF01925">
    <property type="entry name" value="TauE"/>
    <property type="match status" value="1"/>
</dbReference>
<dbReference type="PANTHER" id="PTHR30269">
    <property type="entry name" value="TRANSMEMBRANE PROTEIN YFCA"/>
    <property type="match status" value="1"/>
</dbReference>
<feature type="transmembrane region" description="Helical" evidence="8">
    <location>
        <begin position="235"/>
        <end position="253"/>
    </location>
</feature>
<dbReference type="GO" id="GO:0005886">
    <property type="term" value="C:plasma membrane"/>
    <property type="evidence" value="ECO:0007669"/>
    <property type="project" value="UniProtKB-SubCell"/>
</dbReference>
<dbReference type="PANTHER" id="PTHR30269:SF0">
    <property type="entry name" value="MEMBRANE TRANSPORTER PROTEIN YFCA-RELATED"/>
    <property type="match status" value="1"/>
</dbReference>
<keyword evidence="3" id="KW-0813">Transport</keyword>
<evidence type="ECO:0000256" key="8">
    <source>
        <dbReference type="RuleBase" id="RU363041"/>
    </source>
</evidence>
<evidence type="ECO:0000256" key="4">
    <source>
        <dbReference type="ARBA" id="ARBA00022475"/>
    </source>
</evidence>
<accession>A0A7C2K105</accession>
<keyword evidence="7 8" id="KW-0472">Membrane</keyword>
<feature type="transmembrane region" description="Helical" evidence="8">
    <location>
        <begin position="138"/>
        <end position="155"/>
    </location>
</feature>
<evidence type="ECO:0000313" key="9">
    <source>
        <dbReference type="EMBL" id="HEN16945.1"/>
    </source>
</evidence>
<keyword evidence="4 8" id="KW-1003">Cell membrane</keyword>
<proteinExistence type="inferred from homology"/>
<reference evidence="9" key="1">
    <citation type="journal article" date="2020" name="mSystems">
        <title>Genome- and Community-Level Interaction Insights into Carbon Utilization and Element Cycling Functions of Hydrothermarchaeota in Hydrothermal Sediment.</title>
        <authorList>
            <person name="Zhou Z."/>
            <person name="Liu Y."/>
            <person name="Xu W."/>
            <person name="Pan J."/>
            <person name="Luo Z.H."/>
            <person name="Li M."/>
        </authorList>
    </citation>
    <scope>NUCLEOTIDE SEQUENCE [LARGE SCALE GENOMIC DNA]</scope>
    <source>
        <strain evidence="9">SpSt-339</strain>
    </source>
</reference>
<evidence type="ECO:0000256" key="2">
    <source>
        <dbReference type="ARBA" id="ARBA00009142"/>
    </source>
</evidence>
<evidence type="ECO:0000256" key="3">
    <source>
        <dbReference type="ARBA" id="ARBA00022448"/>
    </source>
</evidence>
<evidence type="ECO:0000256" key="6">
    <source>
        <dbReference type="ARBA" id="ARBA00022989"/>
    </source>
</evidence>
<evidence type="ECO:0000256" key="7">
    <source>
        <dbReference type="ARBA" id="ARBA00023136"/>
    </source>
</evidence>
<feature type="transmembrane region" description="Helical" evidence="8">
    <location>
        <begin position="74"/>
        <end position="95"/>
    </location>
</feature>
<dbReference type="AlphaFoldDB" id="A0A7C2K105"/>
<dbReference type="InterPro" id="IPR002781">
    <property type="entry name" value="TM_pro_TauE-like"/>
</dbReference>
<feature type="transmembrane region" description="Helical" evidence="8">
    <location>
        <begin position="209"/>
        <end position="228"/>
    </location>
</feature>
<comment type="similarity">
    <text evidence="2 8">Belongs to the 4-toluene sulfonate uptake permease (TSUP) (TC 2.A.102) family.</text>
</comment>
<dbReference type="EMBL" id="DSOK01000436">
    <property type="protein sequence ID" value="HEN16945.1"/>
    <property type="molecule type" value="Genomic_DNA"/>
</dbReference>
<name>A0A7C2K105_9PLAN</name>
<organism evidence="9">
    <name type="scientific">Schlesneria paludicola</name>
    <dbReference type="NCBI Taxonomy" id="360056"/>
    <lineage>
        <taxon>Bacteria</taxon>
        <taxon>Pseudomonadati</taxon>
        <taxon>Planctomycetota</taxon>
        <taxon>Planctomycetia</taxon>
        <taxon>Planctomycetales</taxon>
        <taxon>Planctomycetaceae</taxon>
        <taxon>Schlesneria</taxon>
    </lineage>
</organism>
<keyword evidence="6 8" id="KW-1133">Transmembrane helix</keyword>
<sequence length="259" mass="27444">MEYVWLCLSAFAAGAVNSVAGGGTLLSFPTLVWVLGGSAEAAVIANATSTVALLPGSVASMWGYRREFAGTSHWVRWLLPPSVAGGIAGALLLILLDPEAFRRLVPWLILSATLLFLLQPAIARWTGIGQPHKEPSRSTLLAIVAFQFGVAVYGGYFGAGIGILMLSALAMMGIGDIHRMNALKTLFGTGINLLAAAVFIVGGQVNWKFAAPMTLAAILGGFYGAHFARRLDRRLVRGLVIAIGFSLAAYYFTRVYLAV</sequence>
<dbReference type="InterPro" id="IPR052017">
    <property type="entry name" value="TSUP"/>
</dbReference>
<gene>
    <name evidence="9" type="ORF">ENQ76_15905</name>
</gene>
<feature type="transmembrane region" description="Helical" evidence="8">
    <location>
        <begin position="31"/>
        <end position="54"/>
    </location>
</feature>
<evidence type="ECO:0000256" key="5">
    <source>
        <dbReference type="ARBA" id="ARBA00022692"/>
    </source>
</evidence>
<keyword evidence="5 8" id="KW-0812">Transmembrane</keyword>
<protein>
    <recommendedName>
        <fullName evidence="8">Probable membrane transporter protein</fullName>
    </recommendedName>
</protein>
<evidence type="ECO:0000256" key="1">
    <source>
        <dbReference type="ARBA" id="ARBA00004651"/>
    </source>
</evidence>